<dbReference type="EMBL" id="CAWYQH010000079">
    <property type="protein sequence ID" value="CAK8681304.1"/>
    <property type="molecule type" value="Genomic_DNA"/>
</dbReference>
<sequence length="329" mass="37414">MGSGSSKKKLRHVSTSNLLQLKNDKLSRARRSISFPSYLASIEGNVEKDDMFLHKKALEDFPSHIDNLTSKTTSLPLTPNGNTYAEFNDMNSPQKLASFSEPFSLPPRVDDDGDIVEDAQLWSLAELYNTLIAESWQGKPQLERDSYLLLLDCRSSEDYKMDHIVTARHHTALHTQFGCLLDVPGQLESFDFIVIYGDGNSNIKEVLQNRNLIFYVLNLPYQTFRSKYPFLCTVEIANTLDKRKEIFKTWPSEILDKCIYQGTAEQALDDTVIQGLGITHIINVTLDHPNAFPDTIKYMRIRLDDVASSDLLTWLPKTTKFISAALNDW</sequence>
<dbReference type="InterPro" id="IPR053272">
    <property type="entry name" value="STY_interacting-like"/>
</dbReference>
<keyword evidence="2" id="KW-1185">Reference proteome</keyword>
<dbReference type="Proteomes" id="UP001642483">
    <property type="component" value="Unassembled WGS sequence"/>
</dbReference>
<reference evidence="1 2" key="1">
    <citation type="submission" date="2024-02" db="EMBL/GenBank/DDBJ databases">
        <authorList>
            <person name="Daric V."/>
            <person name="Darras S."/>
        </authorList>
    </citation>
    <scope>NUCLEOTIDE SEQUENCE [LARGE SCALE GENOMIC DNA]</scope>
</reference>
<dbReference type="PANTHER" id="PTHR46659">
    <property type="entry name" value="SERINE/THREONINE/TYROSINE-INTERACTING-LIKE PROTEIN 1"/>
    <property type="match status" value="1"/>
</dbReference>
<accession>A0ABP0FS06</accession>
<proteinExistence type="predicted"/>
<evidence type="ECO:0008006" key="3">
    <source>
        <dbReference type="Google" id="ProtNLM"/>
    </source>
</evidence>
<comment type="caution">
    <text evidence="1">The sequence shown here is derived from an EMBL/GenBank/DDBJ whole genome shotgun (WGS) entry which is preliminary data.</text>
</comment>
<evidence type="ECO:0000313" key="1">
    <source>
        <dbReference type="EMBL" id="CAK8681304.1"/>
    </source>
</evidence>
<dbReference type="InterPro" id="IPR029021">
    <property type="entry name" value="Prot-tyrosine_phosphatase-like"/>
</dbReference>
<evidence type="ECO:0000313" key="2">
    <source>
        <dbReference type="Proteomes" id="UP001642483"/>
    </source>
</evidence>
<dbReference type="SUPFAM" id="SSF52799">
    <property type="entry name" value="(Phosphotyrosine protein) phosphatases II"/>
    <property type="match status" value="1"/>
</dbReference>
<organism evidence="1 2">
    <name type="scientific">Clavelina lepadiformis</name>
    <name type="common">Light-bulb sea squirt</name>
    <name type="synonym">Ascidia lepadiformis</name>
    <dbReference type="NCBI Taxonomy" id="159417"/>
    <lineage>
        <taxon>Eukaryota</taxon>
        <taxon>Metazoa</taxon>
        <taxon>Chordata</taxon>
        <taxon>Tunicata</taxon>
        <taxon>Ascidiacea</taxon>
        <taxon>Aplousobranchia</taxon>
        <taxon>Clavelinidae</taxon>
        <taxon>Clavelina</taxon>
    </lineage>
</organism>
<dbReference type="CDD" id="cd14498">
    <property type="entry name" value="DSP"/>
    <property type="match status" value="1"/>
</dbReference>
<gene>
    <name evidence="1" type="ORF">CVLEPA_LOCUS11519</name>
</gene>
<dbReference type="PANTHER" id="PTHR46659:SF1">
    <property type="entry name" value="SERINE_THREONINE_TYROSINE-INTERACTING-LIKE PROTEIN 1"/>
    <property type="match status" value="1"/>
</dbReference>
<name>A0ABP0FS06_CLALP</name>
<protein>
    <recommendedName>
        <fullName evidence="3">Rhodanese domain-containing protein</fullName>
    </recommendedName>
</protein>
<dbReference type="InterPro" id="IPR036873">
    <property type="entry name" value="Rhodanese-like_dom_sf"/>
</dbReference>
<dbReference type="SUPFAM" id="SSF52821">
    <property type="entry name" value="Rhodanese/Cell cycle control phosphatase"/>
    <property type="match status" value="1"/>
</dbReference>
<dbReference type="Gene3D" id="3.90.190.10">
    <property type="entry name" value="Protein tyrosine phosphatase superfamily"/>
    <property type="match status" value="1"/>
</dbReference>